<evidence type="ECO:0000256" key="3">
    <source>
        <dbReference type="ARBA" id="ARBA00022737"/>
    </source>
</evidence>
<dbReference type="PANTHER" id="PTHR13923">
    <property type="entry name" value="SEC31-RELATED PROTEIN"/>
    <property type="match status" value="1"/>
</dbReference>
<accession>A0ABQ7GHD0</accession>
<proteinExistence type="predicted"/>
<keyword evidence="5" id="KW-1185">Reference proteome</keyword>
<reference evidence="4" key="1">
    <citation type="submission" date="2017-08" db="EMBL/GenBank/DDBJ databases">
        <authorList>
            <person name="Polle J.E."/>
            <person name="Barry K."/>
            <person name="Cushman J."/>
            <person name="Schmutz J."/>
            <person name="Tran D."/>
            <person name="Hathwaick L.T."/>
            <person name="Yim W.C."/>
            <person name="Jenkins J."/>
            <person name="Mckie-Krisberg Z.M."/>
            <person name="Prochnik S."/>
            <person name="Lindquist E."/>
            <person name="Dockter R.B."/>
            <person name="Adam C."/>
            <person name="Molina H."/>
            <person name="Bunkerborg J."/>
            <person name="Jin E."/>
            <person name="Buchheim M."/>
            <person name="Magnuson J."/>
        </authorList>
    </citation>
    <scope>NUCLEOTIDE SEQUENCE</scope>
    <source>
        <strain evidence="4">CCAP 19/18</strain>
    </source>
</reference>
<keyword evidence="3" id="KW-0677">Repeat</keyword>
<organism evidence="4 5">
    <name type="scientific">Dunaliella salina</name>
    <name type="common">Green alga</name>
    <name type="synonym">Protococcus salinus</name>
    <dbReference type="NCBI Taxonomy" id="3046"/>
    <lineage>
        <taxon>Eukaryota</taxon>
        <taxon>Viridiplantae</taxon>
        <taxon>Chlorophyta</taxon>
        <taxon>core chlorophytes</taxon>
        <taxon>Chlorophyceae</taxon>
        <taxon>CS clade</taxon>
        <taxon>Chlamydomonadales</taxon>
        <taxon>Dunaliellaceae</taxon>
        <taxon>Dunaliella</taxon>
    </lineage>
</organism>
<sequence>MYRYMKKCPKPYMHIVRANEDGDWEALVRTRPVGRWQETLALLATYTGQEHWITLCDMLAARLNAAGMHHPASLCYVCSGNVDAAVAYWARGAAGGSTKVEVLQMVVEKAIIMGLATGNKKASGALAELVTTYASILAAQGRMSIALDYLEHVPGEAH</sequence>
<name>A0ABQ7GHD0_DUNSA</name>
<evidence type="ECO:0000256" key="2">
    <source>
        <dbReference type="ARBA" id="ARBA00022574"/>
    </source>
</evidence>
<dbReference type="PANTHER" id="PTHR13923:SF11">
    <property type="entry name" value="SECRETORY 31, ISOFORM D"/>
    <property type="match status" value="1"/>
</dbReference>
<comment type="caution">
    <text evidence="4">The sequence shown here is derived from an EMBL/GenBank/DDBJ whole genome shotgun (WGS) entry which is preliminary data.</text>
</comment>
<evidence type="ECO:0000256" key="1">
    <source>
        <dbReference type="ARBA" id="ARBA00022448"/>
    </source>
</evidence>
<feature type="non-terminal residue" evidence="4">
    <location>
        <position position="158"/>
    </location>
</feature>
<gene>
    <name evidence="4" type="ORF">DUNSADRAFT_9485</name>
</gene>
<dbReference type="Proteomes" id="UP000815325">
    <property type="component" value="Unassembled WGS sequence"/>
</dbReference>
<evidence type="ECO:0000313" key="4">
    <source>
        <dbReference type="EMBL" id="KAF5834000.1"/>
    </source>
</evidence>
<keyword evidence="2" id="KW-0853">WD repeat</keyword>
<dbReference type="EMBL" id="MU069780">
    <property type="protein sequence ID" value="KAF5834000.1"/>
    <property type="molecule type" value="Genomic_DNA"/>
</dbReference>
<keyword evidence="1" id="KW-0813">Transport</keyword>
<dbReference type="Gene3D" id="1.25.40.1030">
    <property type="match status" value="1"/>
</dbReference>
<protein>
    <submittedName>
        <fullName evidence="4">Uncharacterized protein</fullName>
    </submittedName>
</protein>
<evidence type="ECO:0000313" key="5">
    <source>
        <dbReference type="Proteomes" id="UP000815325"/>
    </source>
</evidence>
<dbReference type="InterPro" id="IPR040251">
    <property type="entry name" value="SEC31-like"/>
</dbReference>